<comment type="caution">
    <text evidence="1">The sequence shown here is derived from an EMBL/GenBank/DDBJ whole genome shotgun (WGS) entry which is preliminary data.</text>
</comment>
<dbReference type="RefSeq" id="WP_048862584.1">
    <property type="nucleotide sequence ID" value="NZ_BANB01000653.1"/>
</dbReference>
<dbReference type="Proteomes" id="UP000032680">
    <property type="component" value="Unassembled WGS sequence"/>
</dbReference>
<reference evidence="1 2" key="1">
    <citation type="submission" date="2012-11" db="EMBL/GenBank/DDBJ databases">
        <title>Whole genome sequence of Acidisphaera rubrifaciens HS-AP3.</title>
        <authorList>
            <person name="Azuma Y."/>
            <person name="Higashiura N."/>
            <person name="Hirakawa H."/>
            <person name="Matsushita K."/>
        </authorList>
    </citation>
    <scope>NUCLEOTIDE SEQUENCE [LARGE SCALE GENOMIC DNA]</scope>
    <source>
        <strain evidence="1 2">HS-AP3</strain>
    </source>
</reference>
<dbReference type="SUPFAM" id="SSF53335">
    <property type="entry name" value="S-adenosyl-L-methionine-dependent methyltransferases"/>
    <property type="match status" value="1"/>
</dbReference>
<proteinExistence type="predicted"/>
<gene>
    <name evidence="1" type="ORF">Asru_0653_03</name>
</gene>
<protein>
    <recommendedName>
        <fullName evidence="3">O-methyltransferase</fullName>
    </recommendedName>
</protein>
<dbReference type="CDD" id="cd02440">
    <property type="entry name" value="AdoMet_MTases"/>
    <property type="match status" value="1"/>
</dbReference>
<name>A0A0D6P9Y1_9PROT</name>
<keyword evidence="2" id="KW-1185">Reference proteome</keyword>
<sequence length="286" mass="30261">MEGPFVVLESADPGIGLASAAGTALTSVLAGRCDLPSWLLALPALSGRRFRLWLHAMMQALEGGHLLEIGTGTGSTALSAAWRNGARVTTIDNWADGPAALAAFNAHRSLLRAPDAVTQLAADFRAVDYAALPSADVFFYDGPLKAGDVGAALRLVQPALRDQCVLVIDDWNFPPLREEALAVMADLALPVIWSAELRTTLDGSHPAVGGEESDWHNGCFIAVMDRARAGATRRLMALRLDGGRHGVVGMPEALPPLHVVDYRLEGGAQPGDRSLRPRGTGQTSTF</sequence>
<dbReference type="Pfam" id="PF13578">
    <property type="entry name" value="Methyltransf_24"/>
    <property type="match status" value="1"/>
</dbReference>
<dbReference type="OrthoDB" id="146908at2"/>
<dbReference type="EMBL" id="BANB01000653">
    <property type="protein sequence ID" value="GAN78146.1"/>
    <property type="molecule type" value="Genomic_DNA"/>
</dbReference>
<dbReference type="AlphaFoldDB" id="A0A0D6P9Y1"/>
<evidence type="ECO:0000313" key="1">
    <source>
        <dbReference type="EMBL" id="GAN78146.1"/>
    </source>
</evidence>
<accession>A0A0D6P9Y1</accession>
<dbReference type="Gene3D" id="3.40.50.150">
    <property type="entry name" value="Vaccinia Virus protein VP39"/>
    <property type="match status" value="1"/>
</dbReference>
<dbReference type="InterPro" id="IPR029063">
    <property type="entry name" value="SAM-dependent_MTases_sf"/>
</dbReference>
<evidence type="ECO:0008006" key="3">
    <source>
        <dbReference type="Google" id="ProtNLM"/>
    </source>
</evidence>
<evidence type="ECO:0000313" key="2">
    <source>
        <dbReference type="Proteomes" id="UP000032680"/>
    </source>
</evidence>
<organism evidence="1 2">
    <name type="scientific">Acidisphaera rubrifaciens HS-AP3</name>
    <dbReference type="NCBI Taxonomy" id="1231350"/>
    <lineage>
        <taxon>Bacteria</taxon>
        <taxon>Pseudomonadati</taxon>
        <taxon>Pseudomonadota</taxon>
        <taxon>Alphaproteobacteria</taxon>
        <taxon>Acetobacterales</taxon>
        <taxon>Acetobacteraceae</taxon>
        <taxon>Acidisphaera</taxon>
    </lineage>
</organism>